<evidence type="ECO:0000256" key="10">
    <source>
        <dbReference type="ARBA" id="ARBA00022984"/>
    </source>
</evidence>
<keyword evidence="16" id="KW-0472">Membrane</keyword>
<evidence type="ECO:0000256" key="14">
    <source>
        <dbReference type="ARBA" id="ARBA00049902"/>
    </source>
</evidence>
<gene>
    <name evidence="19" type="ORF">EQU50_04055</name>
</gene>
<dbReference type="UniPathway" id="UPA00219"/>
<dbReference type="OrthoDB" id="9766909at2"/>
<comment type="similarity">
    <text evidence="3">In the N-terminal section; belongs to the glycosyltransferase 51 family.</text>
</comment>
<keyword evidence="7" id="KW-0808">Transferase</keyword>
<comment type="pathway">
    <text evidence="1">Cell wall biogenesis; peptidoglycan biosynthesis.</text>
</comment>
<evidence type="ECO:0000256" key="5">
    <source>
        <dbReference type="ARBA" id="ARBA00022670"/>
    </source>
</evidence>
<comment type="caution">
    <text evidence="19">The sequence shown here is derived from an EMBL/GenBank/DDBJ whole genome shotgun (WGS) entry which is preliminary data.</text>
</comment>
<dbReference type="AlphaFoldDB" id="A0A4Q7DJ06"/>
<dbReference type="InterPro" id="IPR023346">
    <property type="entry name" value="Lysozyme-like_dom_sf"/>
</dbReference>
<evidence type="ECO:0000259" key="18">
    <source>
        <dbReference type="Pfam" id="PF00912"/>
    </source>
</evidence>
<dbReference type="Proteomes" id="UP000293550">
    <property type="component" value="Unassembled WGS sequence"/>
</dbReference>
<dbReference type="GO" id="GO:0006508">
    <property type="term" value="P:proteolysis"/>
    <property type="evidence" value="ECO:0007669"/>
    <property type="project" value="UniProtKB-KW"/>
</dbReference>
<evidence type="ECO:0000313" key="19">
    <source>
        <dbReference type="EMBL" id="RZI46115.1"/>
    </source>
</evidence>
<keyword evidence="6" id="KW-0328">Glycosyltransferase</keyword>
<dbReference type="GO" id="GO:0008360">
    <property type="term" value="P:regulation of cell shape"/>
    <property type="evidence" value="ECO:0007669"/>
    <property type="project" value="UniProtKB-KW"/>
</dbReference>
<dbReference type="GO" id="GO:0071555">
    <property type="term" value="P:cell wall organization"/>
    <property type="evidence" value="ECO:0007669"/>
    <property type="project" value="UniProtKB-KW"/>
</dbReference>
<dbReference type="GO" id="GO:0008955">
    <property type="term" value="F:peptidoglycan glycosyltransferase activity"/>
    <property type="evidence" value="ECO:0007669"/>
    <property type="project" value="UniProtKB-EC"/>
</dbReference>
<dbReference type="Pfam" id="PF00912">
    <property type="entry name" value="Transgly"/>
    <property type="match status" value="1"/>
</dbReference>
<accession>A0A4Q7DJ06</accession>
<dbReference type="InterPro" id="IPR001460">
    <property type="entry name" value="PCN-bd_Tpept"/>
</dbReference>
<comment type="similarity">
    <text evidence="2">In the C-terminal section; belongs to the transpeptidase family.</text>
</comment>
<dbReference type="InterPro" id="IPR036950">
    <property type="entry name" value="PBP_transglycosylase"/>
</dbReference>
<evidence type="ECO:0000256" key="16">
    <source>
        <dbReference type="SAM" id="Phobius"/>
    </source>
</evidence>
<evidence type="ECO:0000256" key="12">
    <source>
        <dbReference type="ARBA" id="ARBA00023316"/>
    </source>
</evidence>
<feature type="compositionally biased region" description="Basic and acidic residues" evidence="15">
    <location>
        <begin position="667"/>
        <end position="681"/>
    </location>
</feature>
<evidence type="ECO:0000313" key="20">
    <source>
        <dbReference type="Proteomes" id="UP000293550"/>
    </source>
</evidence>
<organism evidence="19 20">
    <name type="scientific">Candidatus Finniella inopinata</name>
    <dbReference type="NCBI Taxonomy" id="1696036"/>
    <lineage>
        <taxon>Bacteria</taxon>
        <taxon>Pseudomonadati</taxon>
        <taxon>Pseudomonadota</taxon>
        <taxon>Alphaproteobacteria</taxon>
        <taxon>Holosporales</taxon>
        <taxon>Candidatus Paracaedibacteraceae</taxon>
        <taxon>Candidatus Finniella</taxon>
    </lineage>
</organism>
<dbReference type="InterPro" id="IPR001264">
    <property type="entry name" value="Glyco_trans_51"/>
</dbReference>
<dbReference type="SUPFAM" id="SSF56601">
    <property type="entry name" value="beta-lactamase/transpeptidase-like"/>
    <property type="match status" value="1"/>
</dbReference>
<dbReference type="InterPro" id="IPR050396">
    <property type="entry name" value="Glycosyltr_51/Transpeptidase"/>
</dbReference>
<feature type="region of interest" description="Disordered" evidence="15">
    <location>
        <begin position="645"/>
        <end position="681"/>
    </location>
</feature>
<feature type="transmembrane region" description="Helical" evidence="16">
    <location>
        <begin position="47"/>
        <end position="70"/>
    </location>
</feature>
<evidence type="ECO:0000256" key="7">
    <source>
        <dbReference type="ARBA" id="ARBA00022679"/>
    </source>
</evidence>
<evidence type="ECO:0000256" key="1">
    <source>
        <dbReference type="ARBA" id="ARBA00004752"/>
    </source>
</evidence>
<evidence type="ECO:0000256" key="9">
    <source>
        <dbReference type="ARBA" id="ARBA00022960"/>
    </source>
</evidence>
<evidence type="ECO:0000259" key="17">
    <source>
        <dbReference type="Pfam" id="PF00905"/>
    </source>
</evidence>
<keyword evidence="16" id="KW-0812">Transmembrane</keyword>
<dbReference type="Pfam" id="PF00905">
    <property type="entry name" value="Transpeptidase"/>
    <property type="match status" value="1"/>
</dbReference>
<evidence type="ECO:0000256" key="6">
    <source>
        <dbReference type="ARBA" id="ARBA00022676"/>
    </source>
</evidence>
<name>A0A4Q7DJ06_9PROT</name>
<dbReference type="NCBIfam" id="TIGR02074">
    <property type="entry name" value="PBP_1a_fam"/>
    <property type="match status" value="1"/>
</dbReference>
<dbReference type="FunFam" id="1.10.3810.10:FF:000001">
    <property type="entry name" value="Penicillin-binding protein 1A"/>
    <property type="match status" value="1"/>
</dbReference>
<comment type="catalytic activity">
    <reaction evidence="13">
        <text>Preferential cleavage: (Ac)2-L-Lys-D-Ala-|-D-Ala. Also transpeptidation of peptidyl-alanyl moieties that are N-acyl substituents of D-alanine.</text>
        <dbReference type="EC" id="3.4.16.4"/>
    </reaction>
</comment>
<dbReference type="PANTHER" id="PTHR32282:SF33">
    <property type="entry name" value="PEPTIDOGLYCAN GLYCOSYLTRANSFERASE"/>
    <property type="match status" value="1"/>
</dbReference>
<feature type="domain" description="Penicillin-binding protein transpeptidase" evidence="17">
    <location>
        <begin position="369"/>
        <end position="595"/>
    </location>
</feature>
<comment type="catalytic activity">
    <reaction evidence="14">
        <text>[GlcNAc-(1-&gt;4)-Mur2Ac(oyl-L-Ala-gamma-D-Glu-L-Lys-D-Ala-D-Ala)](n)-di-trans,octa-cis-undecaprenyl diphosphate + beta-D-GlcNAc-(1-&gt;4)-Mur2Ac(oyl-L-Ala-gamma-D-Glu-L-Lys-D-Ala-D-Ala)-di-trans,octa-cis-undecaprenyl diphosphate = [GlcNAc-(1-&gt;4)-Mur2Ac(oyl-L-Ala-gamma-D-Glu-L-Lys-D-Ala-D-Ala)](n+1)-di-trans,octa-cis-undecaprenyl diphosphate + di-trans,octa-cis-undecaprenyl diphosphate + H(+)</text>
        <dbReference type="Rhea" id="RHEA:23708"/>
        <dbReference type="Rhea" id="RHEA-COMP:9602"/>
        <dbReference type="Rhea" id="RHEA-COMP:9603"/>
        <dbReference type="ChEBI" id="CHEBI:15378"/>
        <dbReference type="ChEBI" id="CHEBI:58405"/>
        <dbReference type="ChEBI" id="CHEBI:60033"/>
        <dbReference type="ChEBI" id="CHEBI:78435"/>
        <dbReference type="EC" id="2.4.99.28"/>
    </reaction>
</comment>
<evidence type="ECO:0000256" key="4">
    <source>
        <dbReference type="ARBA" id="ARBA00022645"/>
    </source>
</evidence>
<evidence type="ECO:0000256" key="3">
    <source>
        <dbReference type="ARBA" id="ARBA00007739"/>
    </source>
</evidence>
<dbReference type="EMBL" id="SCFB01000005">
    <property type="protein sequence ID" value="RZI46115.1"/>
    <property type="molecule type" value="Genomic_DNA"/>
</dbReference>
<protein>
    <submittedName>
        <fullName evidence="19">PBP1A family penicillin-binding protein</fullName>
    </submittedName>
</protein>
<reference evidence="19 20" key="1">
    <citation type="submission" date="2018-10" db="EMBL/GenBank/DDBJ databases">
        <title>An updated phylogeny of the Alphaproteobacteria reveals that the parasitic Rickettsiales and Holosporales have independent origins.</title>
        <authorList>
            <person name="Munoz-Gomez S.A."/>
            <person name="Hess S."/>
            <person name="Burger G."/>
            <person name="Lang B.F."/>
            <person name="Susko E."/>
            <person name="Slamovits C.H."/>
            <person name="Roger A.J."/>
        </authorList>
    </citation>
    <scope>NUCLEOTIDE SEQUENCE [LARGE SCALE GENOMIC DNA]</scope>
    <source>
        <strain evidence="19">HOLO01</strain>
    </source>
</reference>
<dbReference type="GO" id="GO:0008658">
    <property type="term" value="F:penicillin binding"/>
    <property type="evidence" value="ECO:0007669"/>
    <property type="project" value="InterPro"/>
</dbReference>
<keyword evidence="11" id="KW-0511">Multifunctional enzyme</keyword>
<keyword evidence="9" id="KW-0133">Cell shape</keyword>
<keyword evidence="8" id="KW-0378">Hydrolase</keyword>
<dbReference type="InterPro" id="IPR012338">
    <property type="entry name" value="Beta-lactam/transpept-like"/>
</dbReference>
<evidence type="ECO:0000256" key="11">
    <source>
        <dbReference type="ARBA" id="ARBA00023268"/>
    </source>
</evidence>
<keyword evidence="5" id="KW-0645">Protease</keyword>
<evidence type="ECO:0000256" key="8">
    <source>
        <dbReference type="ARBA" id="ARBA00022801"/>
    </source>
</evidence>
<dbReference type="GO" id="GO:0030288">
    <property type="term" value="C:outer membrane-bounded periplasmic space"/>
    <property type="evidence" value="ECO:0007669"/>
    <property type="project" value="TreeGrafter"/>
</dbReference>
<feature type="domain" description="Glycosyl transferase family 51" evidence="18">
    <location>
        <begin position="97"/>
        <end position="276"/>
    </location>
</feature>
<proteinExistence type="inferred from homology"/>
<sequence length="681" mass="76080">MGYKPPIALTNYAYTYPMNPPKIRRPKQPSKRFSKPRKKSSSSFWKIVLRAALMMMIWGVIVLGLLILWFSHDLPDLKNIQINSRKPSVTVQSYDGAILGTYGDLYEDMVQVHDLPPYVPQALMAVEDRRFYHHFGVDIIGLIRATYANYRAKRVVQGGSTLTQQLAKNILFTQGTYNINDRSYKRKIQEVLLAIWLELKFSKDQILTLYLNRVYFGSGTYGVDAAARRYFNKSARNLTVFEAAVVAGLLKAPSKYSPAQHPKRAKERAKVVLELMVGAGFIRDYQSYLEQGEKELADNARERDQGVRHFSDWVYETLPQIVGAIDKDLIVITTLDVGMQRHAERVCKHYLEEMGKDLKVSETALIAMTPSGAIKAMVGGKDYGDSQFNRVTQALRQAGSAFKTLIYLAALESGMTPDSMMDDTPFEQGNWKPSNFKWRTRGMVTLREGMAHSVNSVSIRLTQQVTPKKVAEVAKRLGITSRLSHDLSISLGTGEATLLELATAYATFANQGLAVWPYGIWEIRDKSGNILYQHPNNPGKQIVNTTVLQGMRDMLRAVVETGSGRAANIDASVAGKTGSNGDKDAWFFGYRENQDDSENKGYSNIVVGVWVGNDNNKPMAKVSTGGRMPTRIAASFFKGENFEQAVKKGEKPKSSSVSPAVQVPAEPPKKPSLEKYLNRIN</sequence>
<keyword evidence="4" id="KW-0121">Carboxypeptidase</keyword>
<keyword evidence="12" id="KW-0961">Cell wall biogenesis/degradation</keyword>
<dbReference type="GO" id="GO:0009002">
    <property type="term" value="F:serine-type D-Ala-D-Ala carboxypeptidase activity"/>
    <property type="evidence" value="ECO:0007669"/>
    <property type="project" value="UniProtKB-EC"/>
</dbReference>
<dbReference type="Gene3D" id="1.10.3810.10">
    <property type="entry name" value="Biosynthetic peptidoglycan transglycosylase-like"/>
    <property type="match status" value="1"/>
</dbReference>
<dbReference type="PANTHER" id="PTHR32282">
    <property type="entry name" value="BINDING PROTEIN TRANSPEPTIDASE, PUTATIVE-RELATED"/>
    <property type="match status" value="1"/>
</dbReference>
<dbReference type="Gene3D" id="3.40.710.10">
    <property type="entry name" value="DD-peptidase/beta-lactamase superfamily"/>
    <property type="match status" value="1"/>
</dbReference>
<keyword evidence="20" id="KW-1185">Reference proteome</keyword>
<dbReference type="SUPFAM" id="SSF53955">
    <property type="entry name" value="Lysozyme-like"/>
    <property type="match status" value="1"/>
</dbReference>
<dbReference type="GO" id="GO:0009252">
    <property type="term" value="P:peptidoglycan biosynthetic process"/>
    <property type="evidence" value="ECO:0007669"/>
    <property type="project" value="UniProtKB-UniPathway"/>
</dbReference>
<keyword evidence="10" id="KW-0573">Peptidoglycan synthesis</keyword>
<evidence type="ECO:0000256" key="15">
    <source>
        <dbReference type="SAM" id="MobiDB-lite"/>
    </source>
</evidence>
<evidence type="ECO:0000256" key="13">
    <source>
        <dbReference type="ARBA" id="ARBA00034000"/>
    </source>
</evidence>
<evidence type="ECO:0000256" key="2">
    <source>
        <dbReference type="ARBA" id="ARBA00007090"/>
    </source>
</evidence>
<keyword evidence="16" id="KW-1133">Transmembrane helix</keyword>
<feature type="compositionally biased region" description="Low complexity" evidence="15">
    <location>
        <begin position="654"/>
        <end position="664"/>
    </location>
</feature>